<dbReference type="Proteomes" id="UP001140562">
    <property type="component" value="Unassembled WGS sequence"/>
</dbReference>
<dbReference type="EMBL" id="JAPEUV010000027">
    <property type="protein sequence ID" value="KAJ4338824.1"/>
    <property type="molecule type" value="Genomic_DNA"/>
</dbReference>
<gene>
    <name evidence="1" type="ORF">N0V87_003739</name>
</gene>
<protein>
    <submittedName>
        <fullName evidence="1">Uncharacterized protein</fullName>
    </submittedName>
</protein>
<name>A0A9W9C186_9PLEO</name>
<comment type="caution">
    <text evidence="1">The sequence shown here is derived from an EMBL/GenBank/DDBJ whole genome shotgun (WGS) entry which is preliminary data.</text>
</comment>
<evidence type="ECO:0000313" key="2">
    <source>
        <dbReference type="Proteomes" id="UP001140562"/>
    </source>
</evidence>
<accession>A0A9W9C186</accession>
<evidence type="ECO:0000313" key="1">
    <source>
        <dbReference type="EMBL" id="KAJ4338824.1"/>
    </source>
</evidence>
<keyword evidence="2" id="KW-1185">Reference proteome</keyword>
<proteinExistence type="predicted"/>
<sequence>MATIPSSTGAQDDVPQPKYGFVLFRTDHSNEIRWERFMKYLNSQVEARMRTARMAHEIPNIDWKMQDIPELDGAPFEVVRDAMVEHWEEEGEPLDEFDDEGLTWVHLLSEHAYEGNLRIGISWLMPRAFNFVPYNWEEISHGSRDGVCKP</sequence>
<reference evidence="1" key="1">
    <citation type="submission" date="2022-10" db="EMBL/GenBank/DDBJ databases">
        <title>Tapping the CABI collections for fungal endophytes: first genome assemblies for Collariella, Neodidymelliopsis, Ascochyta clinopodiicola, Didymella pomorum, Didymosphaeria variabile, Neocosmospora piperis and Neocucurbitaria cava.</title>
        <authorList>
            <person name="Hill R."/>
        </authorList>
    </citation>
    <scope>NUCLEOTIDE SEQUENCE</scope>
    <source>
        <strain evidence="1">IMI 360193</strain>
    </source>
</reference>
<organism evidence="1 2">
    <name type="scientific">Didymella glomerata</name>
    <dbReference type="NCBI Taxonomy" id="749621"/>
    <lineage>
        <taxon>Eukaryota</taxon>
        <taxon>Fungi</taxon>
        <taxon>Dikarya</taxon>
        <taxon>Ascomycota</taxon>
        <taxon>Pezizomycotina</taxon>
        <taxon>Dothideomycetes</taxon>
        <taxon>Pleosporomycetidae</taxon>
        <taxon>Pleosporales</taxon>
        <taxon>Pleosporineae</taxon>
        <taxon>Didymellaceae</taxon>
        <taxon>Didymella</taxon>
    </lineage>
</organism>
<dbReference type="AlphaFoldDB" id="A0A9W9C186"/>
<dbReference type="OrthoDB" id="3780500at2759"/>